<evidence type="ECO:0000313" key="5">
    <source>
        <dbReference type="Proteomes" id="UP001596364"/>
    </source>
</evidence>
<dbReference type="PANTHER" id="PTHR43156">
    <property type="entry name" value="STAGE II SPORULATION PROTEIN E-RELATED"/>
    <property type="match status" value="1"/>
</dbReference>
<dbReference type="Pfam" id="PF13581">
    <property type="entry name" value="HATPase_c_2"/>
    <property type="match status" value="1"/>
</dbReference>
<dbReference type="InterPro" id="IPR011006">
    <property type="entry name" value="CheY-like_superfamily"/>
</dbReference>
<keyword evidence="5" id="KW-1185">Reference proteome</keyword>
<dbReference type="Pfam" id="PF00072">
    <property type="entry name" value="Response_reg"/>
    <property type="match status" value="1"/>
</dbReference>
<evidence type="ECO:0000256" key="1">
    <source>
        <dbReference type="ARBA" id="ARBA00022801"/>
    </source>
</evidence>
<dbReference type="SMART" id="SM00448">
    <property type="entry name" value="REC"/>
    <property type="match status" value="1"/>
</dbReference>
<dbReference type="PANTHER" id="PTHR43156:SF2">
    <property type="entry name" value="STAGE II SPORULATION PROTEIN E"/>
    <property type="match status" value="1"/>
</dbReference>
<dbReference type="EMBL" id="JBHSUS010000001">
    <property type="protein sequence ID" value="MFC6439283.1"/>
    <property type="molecule type" value="Genomic_DNA"/>
</dbReference>
<protein>
    <submittedName>
        <fullName evidence="4">SpoIIE family protein phosphatase</fullName>
    </submittedName>
</protein>
<evidence type="ECO:0000256" key="2">
    <source>
        <dbReference type="PROSITE-ProRule" id="PRU00169"/>
    </source>
</evidence>
<dbReference type="Proteomes" id="UP001596364">
    <property type="component" value="Unassembled WGS sequence"/>
</dbReference>
<dbReference type="SMART" id="SM00331">
    <property type="entry name" value="PP2C_SIG"/>
    <property type="match status" value="1"/>
</dbReference>
<proteinExistence type="predicted"/>
<dbReference type="CDD" id="cd00156">
    <property type="entry name" value="REC"/>
    <property type="match status" value="1"/>
</dbReference>
<dbReference type="InterPro" id="IPR036890">
    <property type="entry name" value="HATPase_C_sf"/>
</dbReference>
<comment type="caution">
    <text evidence="4">The sequence shown here is derived from an EMBL/GenBank/DDBJ whole genome shotgun (WGS) entry which is preliminary data.</text>
</comment>
<feature type="domain" description="Response regulatory" evidence="3">
    <location>
        <begin position="143"/>
        <end position="258"/>
    </location>
</feature>
<evidence type="ECO:0000259" key="3">
    <source>
        <dbReference type="PROSITE" id="PS50110"/>
    </source>
</evidence>
<dbReference type="InterPro" id="IPR001789">
    <property type="entry name" value="Sig_transdc_resp-reg_receiver"/>
</dbReference>
<dbReference type="Gene3D" id="3.30.565.10">
    <property type="entry name" value="Histidine kinase-like ATPase, C-terminal domain"/>
    <property type="match status" value="1"/>
</dbReference>
<dbReference type="InterPro" id="IPR003594">
    <property type="entry name" value="HATPase_dom"/>
</dbReference>
<gene>
    <name evidence="4" type="ORF">ACFP85_03865</name>
</gene>
<dbReference type="CDD" id="cd16936">
    <property type="entry name" value="HATPase_RsbW-like"/>
    <property type="match status" value="1"/>
</dbReference>
<dbReference type="RefSeq" id="WP_131257439.1">
    <property type="nucleotide sequence ID" value="NZ_JBHSUS010000001.1"/>
</dbReference>
<reference evidence="5" key="1">
    <citation type="journal article" date="2019" name="Int. J. Syst. Evol. Microbiol.">
        <title>The Global Catalogue of Microorganisms (GCM) 10K type strain sequencing project: providing services to taxonomists for standard genome sequencing and annotation.</title>
        <authorList>
            <consortium name="The Broad Institute Genomics Platform"/>
            <consortium name="The Broad Institute Genome Sequencing Center for Infectious Disease"/>
            <person name="Wu L."/>
            <person name="Ma J."/>
        </authorList>
    </citation>
    <scope>NUCLEOTIDE SEQUENCE [LARGE SCALE GENOMIC DNA]</scope>
    <source>
        <strain evidence="5">CGMCC 1.16031</strain>
    </source>
</reference>
<dbReference type="InterPro" id="IPR052016">
    <property type="entry name" value="Bact_Sigma-Reg"/>
</dbReference>
<dbReference type="Gene3D" id="3.40.50.2300">
    <property type="match status" value="1"/>
</dbReference>
<dbReference type="Gene3D" id="3.60.40.10">
    <property type="entry name" value="PPM-type phosphatase domain"/>
    <property type="match status" value="1"/>
</dbReference>
<dbReference type="Pfam" id="PF07228">
    <property type="entry name" value="SpoIIE"/>
    <property type="match status" value="1"/>
</dbReference>
<dbReference type="InterPro" id="IPR001932">
    <property type="entry name" value="PPM-type_phosphatase-like_dom"/>
</dbReference>
<evidence type="ECO:0000313" key="4">
    <source>
        <dbReference type="EMBL" id="MFC6439283.1"/>
    </source>
</evidence>
<organism evidence="4 5">
    <name type="scientific">Pseudobowmanella zhangzhouensis</name>
    <dbReference type="NCBI Taxonomy" id="1537679"/>
    <lineage>
        <taxon>Bacteria</taxon>
        <taxon>Pseudomonadati</taxon>
        <taxon>Pseudomonadota</taxon>
        <taxon>Gammaproteobacteria</taxon>
        <taxon>Alteromonadales</taxon>
        <taxon>Alteromonadaceae</taxon>
    </lineage>
</organism>
<dbReference type="InterPro" id="IPR036457">
    <property type="entry name" value="PPM-type-like_dom_sf"/>
</dbReference>
<sequence length="505" mass="56233">MTRLVYQQAFIPSPDSARAIREQIRQVLQNLGAAEQTVRPMELAVSEWIMNLATHSRPYVQNASISLQRADGQWLFAVNDDGGEFVGFNDVPQLPDDPLQASGRGLYLLHQACPNVAYLPGNARNKHNQLILPISELVQDKPRILLVDDDPSQVALLSAYLARQYAVHTCCSGQQALDRLHNETFDLVISDIDMPDMGGIELRERLLGNPSLDTLPFIFVSGSEQVREPHVVSELAIDDFLRKPVRHEQLHAVVSRVLERSAQMRRRLSDYFDKQLTACLHPQLPDNGRWMQAQVWSRAATAGGGDLIQYVEQPQQELVIFADLMGHGASAKFAAHLVGGYVRGLLAASPDQPSPAALMSRLSAALYHDKLLAHTLMTLFIVRFCSAHHIDLVNAGQPRPWWFDGERWKQLNLGGSLPGMQANAAYSQCRIPLAPGQFVLLCSDGVWEVGSSAQERAYNEKVLMQLISNNRHPDRLLAKIKAWYQQVCPLGGRDDTTIVLLGQRG</sequence>
<keyword evidence="2" id="KW-0597">Phosphoprotein</keyword>
<dbReference type="SUPFAM" id="SSF52172">
    <property type="entry name" value="CheY-like"/>
    <property type="match status" value="1"/>
</dbReference>
<feature type="modified residue" description="4-aspartylphosphate" evidence="2">
    <location>
        <position position="191"/>
    </location>
</feature>
<dbReference type="SUPFAM" id="SSF81606">
    <property type="entry name" value="PP2C-like"/>
    <property type="match status" value="1"/>
</dbReference>
<accession>A0ABW1XGG7</accession>
<keyword evidence="1" id="KW-0378">Hydrolase</keyword>
<dbReference type="PROSITE" id="PS50110">
    <property type="entry name" value="RESPONSE_REGULATORY"/>
    <property type="match status" value="1"/>
</dbReference>
<name>A0ABW1XGG7_9ALTE</name>